<dbReference type="InterPro" id="IPR018488">
    <property type="entry name" value="cNMP-bd_CS"/>
</dbReference>
<evidence type="ECO:0000259" key="10">
    <source>
        <dbReference type="PROSITE" id="PS50042"/>
    </source>
</evidence>
<feature type="compositionally biased region" description="Basic and acidic residues" evidence="9">
    <location>
        <begin position="26"/>
        <end position="41"/>
    </location>
</feature>
<keyword evidence="7" id="KW-1071">Ligand-gated ion channel</keyword>
<keyword evidence="2" id="KW-0813">Transport</keyword>
<dbReference type="InterPro" id="IPR006553">
    <property type="entry name" value="Leu-rich_rpt_Cys-con_subtyp"/>
</dbReference>
<feature type="domain" description="F-box" evidence="11">
    <location>
        <begin position="702"/>
        <end position="749"/>
    </location>
</feature>
<name>A0ABX6EYM5_KLUMA</name>
<dbReference type="PROSITE" id="PS50042">
    <property type="entry name" value="CNMP_BINDING_3"/>
    <property type="match status" value="2"/>
</dbReference>
<organism evidence="12 13">
    <name type="scientific">Kluyveromyces marxianus</name>
    <name type="common">Yeast</name>
    <name type="synonym">Candida kefyr</name>
    <dbReference type="NCBI Taxonomy" id="4911"/>
    <lineage>
        <taxon>Eukaryota</taxon>
        <taxon>Fungi</taxon>
        <taxon>Dikarya</taxon>
        <taxon>Ascomycota</taxon>
        <taxon>Saccharomycotina</taxon>
        <taxon>Saccharomycetes</taxon>
        <taxon>Saccharomycetales</taxon>
        <taxon>Saccharomycetaceae</taxon>
        <taxon>Kluyveromyces</taxon>
    </lineage>
</organism>
<feature type="compositionally biased region" description="Polar residues" evidence="9">
    <location>
        <begin position="334"/>
        <end position="343"/>
    </location>
</feature>
<dbReference type="InterPro" id="IPR050866">
    <property type="entry name" value="CNG_cation_channel"/>
</dbReference>
<evidence type="ECO:0000259" key="11">
    <source>
        <dbReference type="PROSITE" id="PS50181"/>
    </source>
</evidence>
<evidence type="ECO:0000256" key="8">
    <source>
        <dbReference type="ARBA" id="ARBA00023303"/>
    </source>
</evidence>
<reference evidence="12 13" key="1">
    <citation type="submission" date="2016-03" db="EMBL/GenBank/DDBJ databases">
        <title>How can Kluyveromyces marxianus grow so fast - potential evolutionary course in Saccharomyces Complex revealed by comparative genomics.</title>
        <authorList>
            <person name="Mo W."/>
            <person name="Lu W."/>
            <person name="Yang X."/>
            <person name="Qi J."/>
            <person name="Lv H."/>
        </authorList>
    </citation>
    <scope>NUCLEOTIDE SEQUENCE [LARGE SCALE GENOMIC DNA]</scope>
    <source>
        <strain evidence="12 13">FIM1</strain>
    </source>
</reference>
<gene>
    <name evidence="12" type="primary">Fbxl7</name>
    <name evidence="12" type="ORF">FIM1_2894</name>
</gene>
<dbReference type="PROSITE" id="PS00889">
    <property type="entry name" value="CNMP_BINDING_2"/>
    <property type="match status" value="1"/>
</dbReference>
<comment type="subcellular location">
    <subcellularLocation>
        <location evidence="1">Membrane</location>
        <topology evidence="1">Multi-pass membrane protein</topology>
    </subcellularLocation>
</comment>
<dbReference type="EMBL" id="CP015057">
    <property type="protein sequence ID" value="QGN16192.1"/>
    <property type="molecule type" value="Genomic_DNA"/>
</dbReference>
<dbReference type="InterPro" id="IPR018490">
    <property type="entry name" value="cNMP-bd_dom_sf"/>
</dbReference>
<sequence length="1112" mass="123381">MFKTRVPKRRSNLSNVVKSQRSSRVKVGERFSEKKSKHEQSEGAQKIDSAVSGSVNSTDKGPISSHPEESRPGSHSNSASDSDSDSDSEPSSNSSSDSDSDYDDSSLSQNQIKDGIPAAFLERLMSFSLFNNAPELFYIAIARKLKLLVYHPHEFVVKAGEPALAMYWILRGSVNVTSPDGEIVHAELVEGSYFGEIGILFNRPRTATVISKTKVLLGVLTAETFNQVLLHFPQIERQIRDEAQERLATQEKQRKAGVSKIIHDNDFIVRQRSPTCITNDQSIQPIYSSPGSYSDTAISSVTNSTVIFPLQQESSDKLLEERILPPQLPERNDSSSPTNQSLGNPIYTETIDDTISTRQFLKSLPLFTALPANAIHELALSVEIKQVPPFEYVFKKNDIGEDIYFIISGEVEVLGPSTSKIFPGKNVPMPSHKIIDVVLARLGPGQYFGEMGFLSSITDDVKQKSKCKRSAGIRTVSNCTLLVLTGDTLRDFCAKFPETETQIKQTAEERMKKNVEMRKNNDTEYQTNSSHPDSAALISPISQKGYINLLNDQTRKIQSQPLVTVDSLLSQTSESSLDLYNEPNNKSLFKSNFSFDNQSQKETSMQQIRKPASPTFTPVSGIGASLSAASSGSLLGENSIKSDEVLQQQPLELHVPPLNGALKRRASAFATRSPSPMQYMGHLKRARLSNIGGGPSRRRSSVLSVGPLPDRLLLRCFQYIPLPELMKLRLVCRRWRQLLYVAPGLFDKLDLTPWSTSIDDKALHKITDFVGSRSKYIDISNCFHVTDEGFSYMVNEIGIGGCIKSLKMTSCWEISAMAIMDIAVPSIGKFLEEINLSNCRKVRDDVIQRLLGWDVAEVAPSSVASSHNNQIGSLYPLDEPIPGMEAYSPYVNEQQSTQKVIGCRNLNKLTLRHCKNLTDLTLYHMSLYAKDRLTYLDFTRCTGLTDVGFSYWSYQMFPKLKTLIISECIFLTDNSIRSILNSCPNLAYLNVSFCCSLTDTAIELICVGGQNLEQLDISFCGRAVSDISLLNISMHLRKLEQISLKGCLRVTRSGVDSLLGGYAPLKRIDISQCKNAHIYQGGVQATLFKTSSGSKSVFLTMEDSSRCVEVII</sequence>
<evidence type="ECO:0000256" key="6">
    <source>
        <dbReference type="ARBA" id="ARBA00023136"/>
    </source>
</evidence>
<feature type="region of interest" description="Disordered" evidence="9">
    <location>
        <begin position="1"/>
        <end position="108"/>
    </location>
</feature>
<keyword evidence="5" id="KW-0406">Ion transport</keyword>
<keyword evidence="4" id="KW-1133">Transmembrane helix</keyword>
<dbReference type="InterPro" id="IPR014710">
    <property type="entry name" value="RmlC-like_jellyroll"/>
</dbReference>
<evidence type="ECO:0000256" key="7">
    <source>
        <dbReference type="ARBA" id="ARBA00023286"/>
    </source>
</evidence>
<evidence type="ECO:0000313" key="12">
    <source>
        <dbReference type="EMBL" id="QGN16192.1"/>
    </source>
</evidence>
<evidence type="ECO:0000256" key="2">
    <source>
        <dbReference type="ARBA" id="ARBA00022448"/>
    </source>
</evidence>
<dbReference type="InterPro" id="IPR001810">
    <property type="entry name" value="F-box_dom"/>
</dbReference>
<evidence type="ECO:0000256" key="4">
    <source>
        <dbReference type="ARBA" id="ARBA00022989"/>
    </source>
</evidence>
<dbReference type="SMART" id="SM00100">
    <property type="entry name" value="cNMP"/>
    <property type="match status" value="2"/>
</dbReference>
<keyword evidence="3" id="KW-0812">Transmembrane</keyword>
<feature type="domain" description="Cyclic nucleotide-binding" evidence="10">
    <location>
        <begin position="366"/>
        <end position="490"/>
    </location>
</feature>
<evidence type="ECO:0000256" key="5">
    <source>
        <dbReference type="ARBA" id="ARBA00023065"/>
    </source>
</evidence>
<dbReference type="SMART" id="SM00256">
    <property type="entry name" value="FBOX"/>
    <property type="match status" value="1"/>
</dbReference>
<reference evidence="12 13" key="2">
    <citation type="submission" date="2019-11" db="EMBL/GenBank/DDBJ databases">
        <authorList>
            <person name="Lu H."/>
        </authorList>
    </citation>
    <scope>NUCLEOTIDE SEQUENCE [LARGE SCALE GENOMIC DNA]</scope>
    <source>
        <strain evidence="12 13">FIM1</strain>
    </source>
</reference>
<accession>A0ABX6EYM5</accession>
<dbReference type="Gene3D" id="3.80.10.10">
    <property type="entry name" value="Ribonuclease Inhibitor"/>
    <property type="match status" value="2"/>
</dbReference>
<dbReference type="SMART" id="SM00367">
    <property type="entry name" value="LRR_CC"/>
    <property type="match status" value="8"/>
</dbReference>
<evidence type="ECO:0000313" key="13">
    <source>
        <dbReference type="Proteomes" id="UP000422736"/>
    </source>
</evidence>
<dbReference type="SUPFAM" id="SSF51206">
    <property type="entry name" value="cAMP-binding domain-like"/>
    <property type="match status" value="2"/>
</dbReference>
<dbReference type="InterPro" id="IPR032675">
    <property type="entry name" value="LRR_dom_sf"/>
</dbReference>
<keyword evidence="6" id="KW-0472">Membrane</keyword>
<keyword evidence="8" id="KW-0407">Ion channel</keyword>
<keyword evidence="13" id="KW-1185">Reference proteome</keyword>
<dbReference type="Pfam" id="PF00027">
    <property type="entry name" value="cNMP_binding"/>
    <property type="match status" value="2"/>
</dbReference>
<protein>
    <submittedName>
        <fullName evidence="12">Protein Fbxl7</fullName>
    </submittedName>
</protein>
<dbReference type="SUPFAM" id="SSF81383">
    <property type="entry name" value="F-box domain"/>
    <property type="match status" value="1"/>
</dbReference>
<feature type="compositionally biased region" description="Basic residues" evidence="9">
    <location>
        <begin position="1"/>
        <end position="11"/>
    </location>
</feature>
<dbReference type="SUPFAM" id="SSF52047">
    <property type="entry name" value="RNI-like"/>
    <property type="match status" value="1"/>
</dbReference>
<dbReference type="CDD" id="cd00038">
    <property type="entry name" value="CAP_ED"/>
    <property type="match status" value="2"/>
</dbReference>
<dbReference type="PROSITE" id="PS50181">
    <property type="entry name" value="FBOX"/>
    <property type="match status" value="1"/>
</dbReference>
<feature type="domain" description="Cyclic nucleotide-binding" evidence="10">
    <location>
        <begin position="129"/>
        <end position="246"/>
    </location>
</feature>
<dbReference type="PANTHER" id="PTHR45638:SF24">
    <property type="entry name" value="CYCLIC NUCLEOTIDE-BINDING DOMAIN PROTEIN (AFU_ORTHOLOGUE AFUA_2G03170)"/>
    <property type="match status" value="1"/>
</dbReference>
<evidence type="ECO:0000256" key="1">
    <source>
        <dbReference type="ARBA" id="ARBA00004141"/>
    </source>
</evidence>
<evidence type="ECO:0000256" key="9">
    <source>
        <dbReference type="SAM" id="MobiDB-lite"/>
    </source>
</evidence>
<dbReference type="Gene3D" id="2.60.120.10">
    <property type="entry name" value="Jelly Rolls"/>
    <property type="match status" value="2"/>
</dbReference>
<dbReference type="InterPro" id="IPR036047">
    <property type="entry name" value="F-box-like_dom_sf"/>
</dbReference>
<feature type="region of interest" description="Disordered" evidence="9">
    <location>
        <begin position="327"/>
        <end position="346"/>
    </location>
</feature>
<dbReference type="InterPro" id="IPR000595">
    <property type="entry name" value="cNMP-bd_dom"/>
</dbReference>
<evidence type="ECO:0000256" key="3">
    <source>
        <dbReference type="ARBA" id="ARBA00022692"/>
    </source>
</evidence>
<dbReference type="Pfam" id="PF00646">
    <property type="entry name" value="F-box"/>
    <property type="match status" value="1"/>
</dbReference>
<proteinExistence type="predicted"/>
<dbReference type="Proteomes" id="UP000422736">
    <property type="component" value="Chromosome 4"/>
</dbReference>
<dbReference type="PANTHER" id="PTHR45638">
    <property type="entry name" value="CYCLIC NUCLEOTIDE-GATED CATION CHANNEL SUBUNIT A"/>
    <property type="match status" value="1"/>
</dbReference>